<keyword evidence="4 7" id="KW-0812">Transmembrane</keyword>
<evidence type="ECO:0000256" key="1">
    <source>
        <dbReference type="ARBA" id="ARBA00004651"/>
    </source>
</evidence>
<feature type="domain" description="Acyltransferase 3" evidence="8">
    <location>
        <begin position="27"/>
        <end position="368"/>
    </location>
</feature>
<protein>
    <submittedName>
        <fullName evidence="9">Acyltransferase family protein</fullName>
    </submittedName>
</protein>
<keyword evidence="6 7" id="KW-0472">Membrane</keyword>
<dbReference type="Proteomes" id="UP000236311">
    <property type="component" value="Unassembled WGS sequence"/>
</dbReference>
<evidence type="ECO:0000256" key="2">
    <source>
        <dbReference type="ARBA" id="ARBA00007400"/>
    </source>
</evidence>
<evidence type="ECO:0000256" key="7">
    <source>
        <dbReference type="SAM" id="Phobius"/>
    </source>
</evidence>
<dbReference type="GO" id="GO:0005886">
    <property type="term" value="C:plasma membrane"/>
    <property type="evidence" value="ECO:0007669"/>
    <property type="project" value="UniProtKB-SubCell"/>
</dbReference>
<feature type="transmembrane region" description="Helical" evidence="7">
    <location>
        <begin position="314"/>
        <end position="333"/>
    </location>
</feature>
<evidence type="ECO:0000256" key="5">
    <source>
        <dbReference type="ARBA" id="ARBA00022989"/>
    </source>
</evidence>
<evidence type="ECO:0000256" key="4">
    <source>
        <dbReference type="ARBA" id="ARBA00022692"/>
    </source>
</evidence>
<dbReference type="EMBL" id="OFSM01000004">
    <property type="protein sequence ID" value="SOY28228.1"/>
    <property type="molecule type" value="Genomic_DNA"/>
</dbReference>
<accession>A0A2K4ZCP1</accession>
<keyword evidence="9" id="KW-0012">Acyltransferase</keyword>
<feature type="transmembrane region" description="Helical" evidence="7">
    <location>
        <begin position="64"/>
        <end position="88"/>
    </location>
</feature>
<feature type="transmembrane region" description="Helical" evidence="7">
    <location>
        <begin position="32"/>
        <end position="52"/>
    </location>
</feature>
<dbReference type="Pfam" id="PF01757">
    <property type="entry name" value="Acyl_transf_3"/>
    <property type="match status" value="1"/>
</dbReference>
<feature type="transmembrane region" description="Helical" evidence="7">
    <location>
        <begin position="178"/>
        <end position="201"/>
    </location>
</feature>
<evidence type="ECO:0000256" key="6">
    <source>
        <dbReference type="ARBA" id="ARBA00023136"/>
    </source>
</evidence>
<dbReference type="InterPro" id="IPR002656">
    <property type="entry name" value="Acyl_transf_3_dom"/>
</dbReference>
<feature type="transmembrane region" description="Helical" evidence="7">
    <location>
        <begin position="245"/>
        <end position="263"/>
    </location>
</feature>
<evidence type="ECO:0000256" key="3">
    <source>
        <dbReference type="ARBA" id="ARBA00022475"/>
    </source>
</evidence>
<reference evidence="9 10" key="1">
    <citation type="submission" date="2018-01" db="EMBL/GenBank/DDBJ databases">
        <authorList>
            <person name="Gaut B.S."/>
            <person name="Morton B.R."/>
            <person name="Clegg M.T."/>
            <person name="Duvall M.R."/>
        </authorList>
    </citation>
    <scope>NUCLEOTIDE SEQUENCE [LARGE SCALE GENOMIC DNA]</scope>
    <source>
        <strain evidence="9">GP69</strain>
    </source>
</reference>
<evidence type="ECO:0000259" key="8">
    <source>
        <dbReference type="Pfam" id="PF01757"/>
    </source>
</evidence>
<dbReference type="AlphaFoldDB" id="A0A2K4ZCP1"/>
<keyword evidence="3" id="KW-1003">Cell membrane</keyword>
<dbReference type="GO" id="GO:0016413">
    <property type="term" value="F:O-acetyltransferase activity"/>
    <property type="evidence" value="ECO:0007669"/>
    <property type="project" value="TreeGrafter"/>
</dbReference>
<dbReference type="OrthoDB" id="9810469at2"/>
<comment type="similarity">
    <text evidence="2">Belongs to the acyltransferase 3 family.</text>
</comment>
<keyword evidence="5 7" id="KW-1133">Transmembrane helix</keyword>
<name>A0A2K4ZCP1_9FIRM</name>
<keyword evidence="10" id="KW-1185">Reference proteome</keyword>
<keyword evidence="9" id="KW-0808">Transferase</keyword>
<dbReference type="RefSeq" id="WP_103238335.1">
    <property type="nucleotide sequence ID" value="NZ_JANJZD010000004.1"/>
</dbReference>
<proteinExistence type="inferred from homology"/>
<feature type="transmembrane region" description="Helical" evidence="7">
    <location>
        <begin position="152"/>
        <end position="171"/>
    </location>
</feature>
<evidence type="ECO:0000313" key="10">
    <source>
        <dbReference type="Proteomes" id="UP000236311"/>
    </source>
</evidence>
<evidence type="ECO:0000313" key="9">
    <source>
        <dbReference type="EMBL" id="SOY28228.1"/>
    </source>
</evidence>
<gene>
    <name evidence="9" type="ORF">AMURIS_00935</name>
</gene>
<dbReference type="PANTHER" id="PTHR40074:SF2">
    <property type="entry name" value="O-ACETYLTRANSFERASE WECH"/>
    <property type="match status" value="1"/>
</dbReference>
<feature type="transmembrane region" description="Helical" evidence="7">
    <location>
        <begin position="275"/>
        <end position="293"/>
    </location>
</feature>
<feature type="transmembrane region" description="Helical" evidence="7">
    <location>
        <begin position="207"/>
        <end position="225"/>
    </location>
</feature>
<feature type="transmembrane region" description="Helical" evidence="7">
    <location>
        <begin position="345"/>
        <end position="367"/>
    </location>
</feature>
<dbReference type="PANTHER" id="PTHR40074">
    <property type="entry name" value="O-ACETYLTRANSFERASE WECH"/>
    <property type="match status" value="1"/>
</dbReference>
<comment type="subcellular location">
    <subcellularLocation>
        <location evidence="1">Cell membrane</location>
        <topology evidence="1">Multi-pass membrane protein</topology>
    </subcellularLocation>
</comment>
<dbReference type="GO" id="GO:0009246">
    <property type="term" value="P:enterobacterial common antigen biosynthetic process"/>
    <property type="evidence" value="ECO:0007669"/>
    <property type="project" value="TreeGrafter"/>
</dbReference>
<organism evidence="9 10">
    <name type="scientific">Acetatifactor muris</name>
    <dbReference type="NCBI Taxonomy" id="879566"/>
    <lineage>
        <taxon>Bacteria</taxon>
        <taxon>Bacillati</taxon>
        <taxon>Bacillota</taxon>
        <taxon>Clostridia</taxon>
        <taxon>Lachnospirales</taxon>
        <taxon>Lachnospiraceae</taxon>
        <taxon>Acetatifactor</taxon>
    </lineage>
</organism>
<sequence length="378" mass="42320">MKVQGTTWIAAPWLAVGVNGDKRMREAFLDKLRVAATCAVVLLHTVTGVMDSADMSLYPTEYKIFQMILDLVCWSVPMFVIISGYLFLNPARRIGVGKMLKKYCRRIVLALFLFGVPYACMEQIALEGGFRWGMIGKAFVMVLKGQGWSHMWYLYLILILYLLTPALRYLLARIPRAVIWGAELVIFTGCSVLPWVSWVWGLELQPVLPDQVIYLFYYICGYLFVTGRQEGLFGKGGRTLRKKGIVMPGILLTGILLSAAGMVCSRLSGTYTVQMAYAYPFTALLALLLFGWGMTWPAQKEAQRTKAAGFWKQAAALSFTVYLVHPVFINVAYKALHVTPLSFAVGISLPLFFLGTLVLSAASAWILRRTAILRDYVL</sequence>
<feature type="transmembrane region" description="Helical" evidence="7">
    <location>
        <begin position="108"/>
        <end position="132"/>
    </location>
</feature>